<evidence type="ECO:0000313" key="3">
    <source>
        <dbReference type="EMBL" id="PQQ06816.1"/>
    </source>
</evidence>
<feature type="region of interest" description="Disordered" evidence="1">
    <location>
        <begin position="63"/>
        <end position="84"/>
    </location>
</feature>
<keyword evidence="2" id="KW-0812">Transmembrane</keyword>
<accession>A0A314ZYF3</accession>
<organism evidence="3 4">
    <name type="scientific">Prunus yedoensis var. nudiflora</name>
    <dbReference type="NCBI Taxonomy" id="2094558"/>
    <lineage>
        <taxon>Eukaryota</taxon>
        <taxon>Viridiplantae</taxon>
        <taxon>Streptophyta</taxon>
        <taxon>Embryophyta</taxon>
        <taxon>Tracheophyta</taxon>
        <taxon>Spermatophyta</taxon>
        <taxon>Magnoliopsida</taxon>
        <taxon>eudicotyledons</taxon>
        <taxon>Gunneridae</taxon>
        <taxon>Pentapetalae</taxon>
        <taxon>rosids</taxon>
        <taxon>fabids</taxon>
        <taxon>Rosales</taxon>
        <taxon>Rosaceae</taxon>
        <taxon>Amygdaloideae</taxon>
        <taxon>Amygdaleae</taxon>
        <taxon>Prunus</taxon>
    </lineage>
</organism>
<dbReference type="STRING" id="2094558.A0A314ZYF3"/>
<evidence type="ECO:0000313" key="4">
    <source>
        <dbReference type="Proteomes" id="UP000250321"/>
    </source>
</evidence>
<proteinExistence type="predicted"/>
<name>A0A314ZYF3_PRUYE</name>
<keyword evidence="4" id="KW-1185">Reference proteome</keyword>
<dbReference type="AlphaFoldDB" id="A0A314ZYF3"/>
<dbReference type="EMBL" id="PJQY01000930">
    <property type="protein sequence ID" value="PQQ06816.1"/>
    <property type="molecule type" value="Genomic_DNA"/>
</dbReference>
<gene>
    <name evidence="3" type="ORF">Pyn_17801</name>
</gene>
<comment type="caution">
    <text evidence="3">The sequence shown here is derived from an EMBL/GenBank/DDBJ whole genome shotgun (WGS) entry which is preliminary data.</text>
</comment>
<reference evidence="3 4" key="1">
    <citation type="submission" date="2018-02" db="EMBL/GenBank/DDBJ databases">
        <title>Draft genome of wild Prunus yedoensis var. nudiflora.</title>
        <authorList>
            <person name="Baek S."/>
            <person name="Kim J.-H."/>
            <person name="Choi K."/>
            <person name="Kim G.-B."/>
            <person name="Cho A."/>
            <person name="Jang H."/>
            <person name="Shin C.-H."/>
            <person name="Yu H.-J."/>
            <person name="Mun J.-H."/>
        </authorList>
    </citation>
    <scope>NUCLEOTIDE SEQUENCE [LARGE SCALE GENOMIC DNA]</scope>
    <source>
        <strain evidence="4">cv. Jeju island</strain>
        <tissue evidence="3">Leaf</tissue>
    </source>
</reference>
<protein>
    <submittedName>
        <fullName evidence="3">Uncharacterized protein</fullName>
    </submittedName>
</protein>
<sequence length="126" mass="13664">MTSLTLPLPPTLISMPASTVKPQLALSFLRQSHPFPRFSHYRLPKPPPPKTITASFAYVSGPASDPIVSEPDPKIDGPDSKDQPPSVISWGLLLSLLLKHKLRLAISAFALIGCSACTLSMPIFQY</sequence>
<feature type="transmembrane region" description="Helical" evidence="2">
    <location>
        <begin position="104"/>
        <end position="124"/>
    </location>
</feature>
<keyword evidence="2" id="KW-1133">Transmembrane helix</keyword>
<evidence type="ECO:0000256" key="2">
    <source>
        <dbReference type="SAM" id="Phobius"/>
    </source>
</evidence>
<dbReference type="OrthoDB" id="6500128at2759"/>
<dbReference type="Proteomes" id="UP000250321">
    <property type="component" value="Unassembled WGS sequence"/>
</dbReference>
<evidence type="ECO:0000256" key="1">
    <source>
        <dbReference type="SAM" id="MobiDB-lite"/>
    </source>
</evidence>
<feature type="compositionally biased region" description="Basic and acidic residues" evidence="1">
    <location>
        <begin position="71"/>
        <end position="82"/>
    </location>
</feature>
<keyword evidence="2" id="KW-0472">Membrane</keyword>